<keyword evidence="3" id="KW-0067">ATP-binding</keyword>
<gene>
    <name evidence="5" type="ORF">B2A_06965</name>
</gene>
<feature type="domain" description="Succinyl-CoA synthetase-like flavodoxin" evidence="4">
    <location>
        <begin position="2"/>
        <end position="100"/>
    </location>
</feature>
<reference evidence="5" key="1">
    <citation type="submission" date="2013-08" db="EMBL/GenBank/DDBJ databases">
        <authorList>
            <person name="Mendez C."/>
            <person name="Richter M."/>
            <person name="Ferrer M."/>
            <person name="Sanchez J."/>
        </authorList>
    </citation>
    <scope>NUCLEOTIDE SEQUENCE</scope>
</reference>
<dbReference type="GO" id="GO:0016874">
    <property type="term" value="F:ligase activity"/>
    <property type="evidence" value="ECO:0007669"/>
    <property type="project" value="UniProtKB-KW"/>
</dbReference>
<dbReference type="PANTHER" id="PTHR43334">
    <property type="entry name" value="ACETATE--COA LIGASE [ADP-FORMING]"/>
    <property type="match status" value="1"/>
</dbReference>
<evidence type="ECO:0000259" key="4">
    <source>
        <dbReference type="Pfam" id="PF13607"/>
    </source>
</evidence>
<dbReference type="SUPFAM" id="SSF52210">
    <property type="entry name" value="Succinyl-CoA synthetase domains"/>
    <property type="match status" value="2"/>
</dbReference>
<dbReference type="EMBL" id="AUZZ01004977">
    <property type="protein sequence ID" value="EQD51243.1"/>
    <property type="molecule type" value="Genomic_DNA"/>
</dbReference>
<feature type="non-terminal residue" evidence="5">
    <location>
        <position position="208"/>
    </location>
</feature>
<evidence type="ECO:0000256" key="3">
    <source>
        <dbReference type="ARBA" id="ARBA00022840"/>
    </source>
</evidence>
<feature type="non-terminal residue" evidence="5">
    <location>
        <position position="1"/>
    </location>
</feature>
<sequence>NENDLLYALRDDPATRVVLLYVESLADGRRFLETAREITDRKPVLAIKSGRTAAGERAAQSHTGSLASSGQDALYDALFEQSGVMRADSIGELFRAARLFSSGLRPAGPRLAILTNSGGPGIVAADMAARQRLTLPSLRAESARTLRTLLSPSASVANPLDMTADAHAEQYRTALAELLRSPSVDAVCVIATPTGTLTGDAASQAILR</sequence>
<dbReference type="PANTHER" id="PTHR43334:SF1">
    <property type="entry name" value="3-HYDROXYPROPIONATE--COA LIGASE [ADP-FORMING]"/>
    <property type="match status" value="1"/>
</dbReference>
<dbReference type="Pfam" id="PF13607">
    <property type="entry name" value="Succ_CoA_lig"/>
    <property type="match status" value="1"/>
</dbReference>
<dbReference type="InterPro" id="IPR032875">
    <property type="entry name" value="Succ_CoA_lig_flav_dom"/>
</dbReference>
<evidence type="ECO:0000256" key="2">
    <source>
        <dbReference type="ARBA" id="ARBA00022741"/>
    </source>
</evidence>
<dbReference type="GO" id="GO:0005524">
    <property type="term" value="F:ATP binding"/>
    <property type="evidence" value="ECO:0007669"/>
    <property type="project" value="UniProtKB-KW"/>
</dbReference>
<dbReference type="Gene3D" id="3.40.50.261">
    <property type="entry name" value="Succinyl-CoA synthetase domains"/>
    <property type="match status" value="2"/>
</dbReference>
<dbReference type="AlphaFoldDB" id="T1A302"/>
<evidence type="ECO:0000313" key="5">
    <source>
        <dbReference type="EMBL" id="EQD51243.1"/>
    </source>
</evidence>
<accession>T1A302</accession>
<protein>
    <submittedName>
        <fullName evidence="5">CoA-binding domain-containing protein</fullName>
    </submittedName>
</protein>
<organism evidence="5">
    <name type="scientific">mine drainage metagenome</name>
    <dbReference type="NCBI Taxonomy" id="410659"/>
    <lineage>
        <taxon>unclassified sequences</taxon>
        <taxon>metagenomes</taxon>
        <taxon>ecological metagenomes</taxon>
    </lineage>
</organism>
<keyword evidence="2" id="KW-0547">Nucleotide-binding</keyword>
<evidence type="ECO:0000256" key="1">
    <source>
        <dbReference type="ARBA" id="ARBA00022598"/>
    </source>
</evidence>
<comment type="caution">
    <text evidence="5">The sequence shown here is derived from an EMBL/GenBank/DDBJ whole genome shotgun (WGS) entry which is preliminary data.</text>
</comment>
<dbReference type="InterPro" id="IPR051538">
    <property type="entry name" value="Acyl-CoA_Synth/Transferase"/>
</dbReference>
<keyword evidence="1" id="KW-0436">Ligase</keyword>
<dbReference type="InterPro" id="IPR016102">
    <property type="entry name" value="Succinyl-CoA_synth-like"/>
</dbReference>
<reference evidence="5" key="2">
    <citation type="journal article" date="2014" name="ISME J.">
        <title>Microbial stratification in low pH oxic and suboxic macroscopic growths along an acid mine drainage.</title>
        <authorList>
            <person name="Mendez-Garcia C."/>
            <person name="Mesa V."/>
            <person name="Sprenger R.R."/>
            <person name="Richter M."/>
            <person name="Diez M.S."/>
            <person name="Solano J."/>
            <person name="Bargiela R."/>
            <person name="Golyshina O.V."/>
            <person name="Manteca A."/>
            <person name="Ramos J.L."/>
            <person name="Gallego J.R."/>
            <person name="Llorente I."/>
            <person name="Martins Dos Santos V.A."/>
            <person name="Jensen O.N."/>
            <person name="Pelaez A.I."/>
            <person name="Sanchez J."/>
            <person name="Ferrer M."/>
        </authorList>
    </citation>
    <scope>NUCLEOTIDE SEQUENCE</scope>
</reference>
<proteinExistence type="predicted"/>
<name>T1A302_9ZZZZ</name>